<dbReference type="EMBL" id="CP018171">
    <property type="protein sequence ID" value="APH70390.1"/>
    <property type="molecule type" value="Genomic_DNA"/>
</dbReference>
<protein>
    <submittedName>
        <fullName evidence="1">Pilus assembly protein</fullName>
    </submittedName>
</protein>
<dbReference type="PROSITE" id="PS51257">
    <property type="entry name" value="PROKAR_LIPOPROTEIN"/>
    <property type="match status" value="1"/>
</dbReference>
<dbReference type="AlphaFoldDB" id="A0A1L3SLZ2"/>
<gene>
    <name evidence="1" type="ORF">BSQ44_02595</name>
</gene>
<evidence type="ECO:0000313" key="2">
    <source>
        <dbReference type="Proteomes" id="UP000182840"/>
    </source>
</evidence>
<dbReference type="STRING" id="1670800.BSQ44_02595"/>
<dbReference type="InterPro" id="IPR019027">
    <property type="entry name" value="Pilus_biogenesis_CpaD-related"/>
</dbReference>
<dbReference type="Pfam" id="PF09476">
    <property type="entry name" value="Pilus_CpaD"/>
    <property type="match status" value="1"/>
</dbReference>
<evidence type="ECO:0000313" key="1">
    <source>
        <dbReference type="EMBL" id="APH70390.1"/>
    </source>
</evidence>
<proteinExistence type="predicted"/>
<keyword evidence="2" id="KW-1185">Reference proteome</keyword>
<accession>A0A1L3SLZ2</accession>
<dbReference type="Proteomes" id="UP000182840">
    <property type="component" value="Chromosome"/>
</dbReference>
<dbReference type="KEGG" id="meso:BSQ44_02595"/>
<name>A0A1L3SLZ2_9HYPH</name>
<sequence>MCSAFNRMSSAGRSRVFSAPGALLVVGVAAVLTGCAKRDSIVVGSVPDDYRTNHPIVVSEKDEILDLPVGVSDRRMTQVHRVAVAGYIAHYDHRAAAPVSIMVPAGAANSAAASAVAHDIASYLYAKGVPSGRVVTVPYSSGAPDIAAPLRIIYPRMRASTDQCGRWPDDLLKNSENKHYSNFGCAYQNNLAAQIANPADLLGPREPGEIDAENRGNALEQYKQRQIAPEFITTSEVNY</sequence>
<dbReference type="InterPro" id="IPR013361">
    <property type="entry name" value="Pilus_CpaD"/>
</dbReference>
<dbReference type="NCBIfam" id="TIGR02522">
    <property type="entry name" value="pilus_cpaD"/>
    <property type="match status" value="1"/>
</dbReference>
<organism evidence="1 2">
    <name type="scientific">Aquibium oceanicum</name>
    <dbReference type="NCBI Taxonomy" id="1670800"/>
    <lineage>
        <taxon>Bacteria</taxon>
        <taxon>Pseudomonadati</taxon>
        <taxon>Pseudomonadota</taxon>
        <taxon>Alphaproteobacteria</taxon>
        <taxon>Hyphomicrobiales</taxon>
        <taxon>Phyllobacteriaceae</taxon>
        <taxon>Aquibium</taxon>
    </lineage>
</organism>
<dbReference type="OrthoDB" id="9802674at2"/>
<reference evidence="2" key="1">
    <citation type="submission" date="2016-11" db="EMBL/GenBank/DDBJ databases">
        <title>Mesorhizobium oceanicum sp. nov., isolated from deep seawater in South China Sea.</title>
        <authorList>
            <person name="Fu G.-Y."/>
        </authorList>
    </citation>
    <scope>NUCLEOTIDE SEQUENCE [LARGE SCALE GENOMIC DNA]</scope>
    <source>
        <strain evidence="2">B7</strain>
    </source>
</reference>